<accession>A0A392NUZ2</accession>
<dbReference type="Proteomes" id="UP000265520">
    <property type="component" value="Unassembled WGS sequence"/>
</dbReference>
<dbReference type="PROSITE" id="PS00138">
    <property type="entry name" value="SUBTILASE_SER"/>
    <property type="match status" value="1"/>
</dbReference>
<dbReference type="AlphaFoldDB" id="A0A392NUZ2"/>
<keyword evidence="5" id="KW-0378">Hydrolase</keyword>
<comment type="similarity">
    <text evidence="2 8">Belongs to the peptidase S8 family.</text>
</comment>
<evidence type="ECO:0000256" key="5">
    <source>
        <dbReference type="ARBA" id="ARBA00022801"/>
    </source>
</evidence>
<dbReference type="InterPro" id="IPR041469">
    <property type="entry name" value="Subtilisin-like_FN3"/>
</dbReference>
<evidence type="ECO:0000256" key="2">
    <source>
        <dbReference type="ARBA" id="ARBA00011073"/>
    </source>
</evidence>
<dbReference type="InterPro" id="IPR000209">
    <property type="entry name" value="Peptidase_S8/S53_dom"/>
</dbReference>
<evidence type="ECO:0000313" key="11">
    <source>
        <dbReference type="EMBL" id="MCI03030.1"/>
    </source>
</evidence>
<dbReference type="Pfam" id="PF00082">
    <property type="entry name" value="Peptidase_S8"/>
    <property type="match status" value="1"/>
</dbReference>
<dbReference type="PANTHER" id="PTHR10795">
    <property type="entry name" value="PROPROTEIN CONVERTASE SUBTILISIN/KEXIN"/>
    <property type="match status" value="1"/>
</dbReference>
<dbReference type="Pfam" id="PF17766">
    <property type="entry name" value="fn3_6"/>
    <property type="match status" value="1"/>
</dbReference>
<feature type="domain" description="Subtilisin-like protease fibronectin type-III" evidence="10">
    <location>
        <begin position="120"/>
        <end position="212"/>
    </location>
</feature>
<keyword evidence="3 11" id="KW-0645">Protease</keyword>
<evidence type="ECO:0000256" key="7">
    <source>
        <dbReference type="ARBA" id="ARBA00023180"/>
    </source>
</evidence>
<keyword evidence="6" id="KW-0720">Serine protease</keyword>
<keyword evidence="7" id="KW-0325">Glycoprotein</keyword>
<dbReference type="EMBL" id="LXQA010050974">
    <property type="protein sequence ID" value="MCI03030.1"/>
    <property type="molecule type" value="Genomic_DNA"/>
</dbReference>
<dbReference type="InterPro" id="IPR045051">
    <property type="entry name" value="SBT"/>
</dbReference>
<dbReference type="PROSITE" id="PS51892">
    <property type="entry name" value="SUBTILASE"/>
    <property type="match status" value="1"/>
</dbReference>
<comment type="subcellular location">
    <subcellularLocation>
        <location evidence="1">Secreted</location>
    </subcellularLocation>
</comment>
<comment type="caution">
    <text evidence="11">The sequence shown here is derived from an EMBL/GenBank/DDBJ whole genome shotgun (WGS) entry which is preliminary data.</text>
</comment>
<organism evidence="11 12">
    <name type="scientific">Trifolium medium</name>
    <dbReference type="NCBI Taxonomy" id="97028"/>
    <lineage>
        <taxon>Eukaryota</taxon>
        <taxon>Viridiplantae</taxon>
        <taxon>Streptophyta</taxon>
        <taxon>Embryophyta</taxon>
        <taxon>Tracheophyta</taxon>
        <taxon>Spermatophyta</taxon>
        <taxon>Magnoliopsida</taxon>
        <taxon>eudicotyledons</taxon>
        <taxon>Gunneridae</taxon>
        <taxon>Pentapetalae</taxon>
        <taxon>rosids</taxon>
        <taxon>fabids</taxon>
        <taxon>Fabales</taxon>
        <taxon>Fabaceae</taxon>
        <taxon>Papilionoideae</taxon>
        <taxon>50 kb inversion clade</taxon>
        <taxon>NPAAA clade</taxon>
        <taxon>Hologalegina</taxon>
        <taxon>IRL clade</taxon>
        <taxon>Trifolieae</taxon>
        <taxon>Trifolium</taxon>
    </lineage>
</organism>
<dbReference type="InterPro" id="IPR023828">
    <property type="entry name" value="Peptidase_S8_Ser-AS"/>
</dbReference>
<reference evidence="11 12" key="1">
    <citation type="journal article" date="2018" name="Front. Plant Sci.">
        <title>Red Clover (Trifolium pratense) and Zigzag Clover (T. medium) - A Picture of Genomic Similarities and Differences.</title>
        <authorList>
            <person name="Dluhosova J."/>
            <person name="Istvanek J."/>
            <person name="Nedelnik J."/>
            <person name="Repkova J."/>
        </authorList>
    </citation>
    <scope>NUCLEOTIDE SEQUENCE [LARGE SCALE GENOMIC DNA]</scope>
    <source>
        <strain evidence="12">cv. 10/8</strain>
        <tissue evidence="11">Leaf</tissue>
    </source>
</reference>
<keyword evidence="4" id="KW-0732">Signal</keyword>
<dbReference type="InterPro" id="IPR036852">
    <property type="entry name" value="Peptidase_S8/S53_dom_sf"/>
</dbReference>
<protein>
    <submittedName>
        <fullName evidence="11">Subtilisin-like protease SDD1-like</fullName>
    </submittedName>
</protein>
<proteinExistence type="inferred from homology"/>
<dbReference type="GO" id="GO:0006508">
    <property type="term" value="P:proteolysis"/>
    <property type="evidence" value="ECO:0007669"/>
    <property type="project" value="UniProtKB-KW"/>
</dbReference>
<evidence type="ECO:0000256" key="1">
    <source>
        <dbReference type="ARBA" id="ARBA00004613"/>
    </source>
</evidence>
<evidence type="ECO:0000256" key="4">
    <source>
        <dbReference type="ARBA" id="ARBA00022729"/>
    </source>
</evidence>
<dbReference type="SUPFAM" id="SSF52743">
    <property type="entry name" value="Subtilisin-like"/>
    <property type="match status" value="1"/>
</dbReference>
<evidence type="ECO:0000259" key="10">
    <source>
        <dbReference type="Pfam" id="PF17766"/>
    </source>
</evidence>
<feature type="domain" description="Peptidase S8/S53" evidence="9">
    <location>
        <begin position="1"/>
        <end position="61"/>
    </location>
</feature>
<evidence type="ECO:0000256" key="8">
    <source>
        <dbReference type="PROSITE-ProRule" id="PRU01240"/>
    </source>
</evidence>
<evidence type="ECO:0000256" key="6">
    <source>
        <dbReference type="ARBA" id="ARBA00022825"/>
    </source>
</evidence>
<keyword evidence="12" id="KW-1185">Reference proteome</keyword>
<dbReference type="GO" id="GO:0004252">
    <property type="term" value="F:serine-type endopeptidase activity"/>
    <property type="evidence" value="ECO:0007669"/>
    <property type="project" value="InterPro"/>
</dbReference>
<dbReference type="Gene3D" id="2.60.40.2310">
    <property type="match status" value="1"/>
</dbReference>
<sequence>MSGTSMSCPHASGIAALIRSAHKKWSPAAIKSAMMTTADVIDHTGRPILDEDKPATSFAMGAGNVNPKRALNPGLIYDIKPDDYVNHLCSIGYTKSEIFSVTHRNVSCHAIMQMNRGFSLNYPSILVIFTDGMRRKMFSRRVTNVGSPNSIYSVKVMAPQGVKVIVKPKKLVFKQINQSLSYRVWFISRKRVKKGDDSMNFAEGHLTWIHSQNVHVSGLSSFYFDLWSRSVALKDKFGRVFSLSGNKLVLVDDVFKSGVGLSGGS</sequence>
<dbReference type="GO" id="GO:0005576">
    <property type="term" value="C:extracellular region"/>
    <property type="evidence" value="ECO:0007669"/>
    <property type="project" value="UniProtKB-SubCell"/>
</dbReference>
<comment type="caution">
    <text evidence="8">Lacks conserved residue(s) required for the propagation of feature annotation.</text>
</comment>
<name>A0A392NUZ2_9FABA</name>
<dbReference type="Gene3D" id="3.40.50.200">
    <property type="entry name" value="Peptidase S8/S53 domain"/>
    <property type="match status" value="1"/>
</dbReference>
<evidence type="ECO:0000259" key="9">
    <source>
        <dbReference type="Pfam" id="PF00082"/>
    </source>
</evidence>
<evidence type="ECO:0000256" key="3">
    <source>
        <dbReference type="ARBA" id="ARBA00022670"/>
    </source>
</evidence>
<evidence type="ECO:0000313" key="12">
    <source>
        <dbReference type="Proteomes" id="UP000265520"/>
    </source>
</evidence>